<dbReference type="InterPro" id="IPR036390">
    <property type="entry name" value="WH_DNA-bd_sf"/>
</dbReference>
<dbReference type="SUPFAM" id="SSF46785">
    <property type="entry name" value="Winged helix' DNA-binding domain"/>
    <property type="match status" value="1"/>
</dbReference>
<dbReference type="InterPro" id="IPR036388">
    <property type="entry name" value="WH-like_DNA-bd_sf"/>
</dbReference>
<dbReference type="GO" id="GO:0003700">
    <property type="term" value="F:DNA-binding transcription factor activity"/>
    <property type="evidence" value="ECO:0007669"/>
    <property type="project" value="InterPro"/>
</dbReference>
<keyword evidence="4" id="KW-1185">Reference proteome</keyword>
<protein>
    <recommendedName>
        <fullName evidence="2">HTH marR-type domain-containing protein</fullName>
    </recommendedName>
</protein>
<accession>A0A2Z2KBV0</accession>
<keyword evidence="1" id="KW-0238">DNA-binding</keyword>
<dbReference type="Proteomes" id="UP000249890">
    <property type="component" value="Chromosome"/>
</dbReference>
<evidence type="ECO:0000313" key="3">
    <source>
        <dbReference type="EMBL" id="ASA21185.1"/>
    </source>
</evidence>
<sequence>MLWLHNIFMGKNSISLIRAWVRYDEAMNAYNQLLRRQFQISGLQLAILRMVAEHAPLRLRELRSQLSLHPATLGQAVDSLVKKELLERYADPQDARGRVVAVTASGKELIAAAPLAGPVRIRYAPEDAEKYERLEHALNELVELFGLEPWSK</sequence>
<evidence type="ECO:0000313" key="4">
    <source>
        <dbReference type="Proteomes" id="UP000249890"/>
    </source>
</evidence>
<gene>
    <name evidence="3" type="ORF">B9T62_10530</name>
</gene>
<dbReference type="InterPro" id="IPR000835">
    <property type="entry name" value="HTH_MarR-typ"/>
</dbReference>
<dbReference type="GO" id="GO:0006950">
    <property type="term" value="P:response to stress"/>
    <property type="evidence" value="ECO:0007669"/>
    <property type="project" value="TreeGrafter"/>
</dbReference>
<dbReference type="SMART" id="SM00347">
    <property type="entry name" value="HTH_MARR"/>
    <property type="match status" value="1"/>
</dbReference>
<dbReference type="GO" id="GO:0003677">
    <property type="term" value="F:DNA binding"/>
    <property type="evidence" value="ECO:0007669"/>
    <property type="project" value="UniProtKB-KW"/>
</dbReference>
<dbReference type="PANTHER" id="PTHR33164">
    <property type="entry name" value="TRANSCRIPTIONAL REGULATOR, MARR FAMILY"/>
    <property type="match status" value="1"/>
</dbReference>
<reference evidence="3 4" key="1">
    <citation type="submission" date="2017-06" db="EMBL/GenBank/DDBJ databases">
        <title>Complete genome sequence of Paenibacillus donghaensis KCTC 13049T isolated from East Sea sediment, South Korea.</title>
        <authorList>
            <person name="Jung B.K."/>
            <person name="Hong S.-J."/>
            <person name="Shin J.-H."/>
        </authorList>
    </citation>
    <scope>NUCLEOTIDE SEQUENCE [LARGE SCALE GENOMIC DNA]</scope>
    <source>
        <strain evidence="3 4">KCTC 13049</strain>
    </source>
</reference>
<evidence type="ECO:0000256" key="1">
    <source>
        <dbReference type="ARBA" id="ARBA00023125"/>
    </source>
</evidence>
<dbReference type="AlphaFoldDB" id="A0A2Z2KBV0"/>
<evidence type="ECO:0000259" key="2">
    <source>
        <dbReference type="PROSITE" id="PS50995"/>
    </source>
</evidence>
<dbReference type="EMBL" id="CP021780">
    <property type="protein sequence ID" value="ASA21185.1"/>
    <property type="molecule type" value="Genomic_DNA"/>
</dbReference>
<dbReference type="KEGG" id="pdh:B9T62_10530"/>
<name>A0A2Z2KBV0_9BACL</name>
<organism evidence="3 4">
    <name type="scientific">Paenibacillus donghaensis</name>
    <dbReference type="NCBI Taxonomy" id="414771"/>
    <lineage>
        <taxon>Bacteria</taxon>
        <taxon>Bacillati</taxon>
        <taxon>Bacillota</taxon>
        <taxon>Bacilli</taxon>
        <taxon>Bacillales</taxon>
        <taxon>Paenibacillaceae</taxon>
        <taxon>Paenibacillus</taxon>
    </lineage>
</organism>
<dbReference type="Pfam" id="PF01047">
    <property type="entry name" value="MarR"/>
    <property type="match status" value="1"/>
</dbReference>
<dbReference type="PANTHER" id="PTHR33164:SF99">
    <property type="entry name" value="MARR FAMILY REGULATORY PROTEIN"/>
    <property type="match status" value="1"/>
</dbReference>
<dbReference type="InterPro" id="IPR039422">
    <property type="entry name" value="MarR/SlyA-like"/>
</dbReference>
<dbReference type="Gene3D" id="1.10.10.10">
    <property type="entry name" value="Winged helix-like DNA-binding domain superfamily/Winged helix DNA-binding domain"/>
    <property type="match status" value="1"/>
</dbReference>
<feature type="domain" description="HTH marR-type" evidence="2">
    <location>
        <begin position="13"/>
        <end position="143"/>
    </location>
</feature>
<proteinExistence type="predicted"/>
<dbReference type="PROSITE" id="PS50995">
    <property type="entry name" value="HTH_MARR_2"/>
    <property type="match status" value="1"/>
</dbReference>